<reference evidence="2" key="1">
    <citation type="submission" date="2020-07" db="EMBL/GenBank/DDBJ databases">
        <title>Clarias magur genome sequencing, assembly and annotation.</title>
        <authorList>
            <person name="Kushwaha B."/>
            <person name="Kumar R."/>
            <person name="Das P."/>
            <person name="Joshi C.G."/>
            <person name="Kumar D."/>
            <person name="Nagpure N.S."/>
            <person name="Pandey M."/>
            <person name="Agarwal S."/>
            <person name="Srivastava S."/>
            <person name="Singh M."/>
            <person name="Sahoo L."/>
            <person name="Jayasankar P."/>
            <person name="Meher P.K."/>
            <person name="Koringa P.G."/>
            <person name="Iquebal M.A."/>
            <person name="Das S.P."/>
            <person name="Bit A."/>
            <person name="Patnaik S."/>
            <person name="Patel N."/>
            <person name="Shah T.M."/>
            <person name="Hinsu A."/>
            <person name="Jena J.K."/>
        </authorList>
    </citation>
    <scope>NUCLEOTIDE SEQUENCE</scope>
    <source>
        <strain evidence="2">CIFAMagur01</strain>
        <tissue evidence="2">Testis</tissue>
    </source>
</reference>
<comment type="caution">
    <text evidence="2">The sequence shown here is derived from an EMBL/GenBank/DDBJ whole genome shotgun (WGS) entry which is preliminary data.</text>
</comment>
<evidence type="ECO:0000313" key="3">
    <source>
        <dbReference type="Proteomes" id="UP000727407"/>
    </source>
</evidence>
<keyword evidence="3" id="KW-1185">Reference proteome</keyword>
<feature type="non-terminal residue" evidence="2">
    <location>
        <position position="60"/>
    </location>
</feature>
<sequence length="60" mass="6654">MNHWQDKASEVPGGNPLHVRRRHGRGGVEGFFFFHIQILSSPIKAAKSVQEVEGRKTDGG</sequence>
<gene>
    <name evidence="2" type="primary">abcg2</name>
    <name evidence="2" type="ORF">DAT39_019037</name>
</gene>
<accession>A0A8J4TIQ7</accession>
<evidence type="ECO:0000256" key="1">
    <source>
        <dbReference type="SAM" id="MobiDB-lite"/>
    </source>
</evidence>
<proteinExistence type="predicted"/>
<dbReference type="AlphaFoldDB" id="A0A8J4TIQ7"/>
<dbReference type="EMBL" id="QNUK01000602">
    <property type="protein sequence ID" value="KAF5891259.1"/>
    <property type="molecule type" value="Genomic_DNA"/>
</dbReference>
<protein>
    <submittedName>
        <fullName evidence="2">ABC transporter G family member 2</fullName>
    </submittedName>
</protein>
<dbReference type="Proteomes" id="UP000727407">
    <property type="component" value="Unassembled WGS sequence"/>
</dbReference>
<organism evidence="2 3">
    <name type="scientific">Clarias magur</name>
    <name type="common">Asian catfish</name>
    <name type="synonym">Macropteronotus magur</name>
    <dbReference type="NCBI Taxonomy" id="1594786"/>
    <lineage>
        <taxon>Eukaryota</taxon>
        <taxon>Metazoa</taxon>
        <taxon>Chordata</taxon>
        <taxon>Craniata</taxon>
        <taxon>Vertebrata</taxon>
        <taxon>Euteleostomi</taxon>
        <taxon>Actinopterygii</taxon>
        <taxon>Neopterygii</taxon>
        <taxon>Teleostei</taxon>
        <taxon>Ostariophysi</taxon>
        <taxon>Siluriformes</taxon>
        <taxon>Clariidae</taxon>
        <taxon>Clarias</taxon>
    </lineage>
</organism>
<feature type="region of interest" description="Disordered" evidence="1">
    <location>
        <begin position="1"/>
        <end position="22"/>
    </location>
</feature>
<evidence type="ECO:0000313" key="2">
    <source>
        <dbReference type="EMBL" id="KAF5891259.1"/>
    </source>
</evidence>
<name>A0A8J4TIQ7_CLAMG</name>